<protein>
    <submittedName>
        <fullName evidence="5">Prohibitin family protein</fullName>
    </submittedName>
</protein>
<dbReference type="PANTHER" id="PTHR42911:SF1">
    <property type="entry name" value="MODULATOR OF FTSH PROTEASE HFLC"/>
    <property type="match status" value="1"/>
</dbReference>
<evidence type="ECO:0000256" key="2">
    <source>
        <dbReference type="SAM" id="Coils"/>
    </source>
</evidence>
<dbReference type="Pfam" id="PF01145">
    <property type="entry name" value="Band_7"/>
    <property type="match status" value="1"/>
</dbReference>
<evidence type="ECO:0000259" key="4">
    <source>
        <dbReference type="Pfam" id="PF01145"/>
    </source>
</evidence>
<gene>
    <name evidence="5" type="ORF">QHF89_33000</name>
</gene>
<accession>A0ABT6P1D4</accession>
<dbReference type="EMBL" id="JARZHI010000041">
    <property type="protein sequence ID" value="MDI1434364.1"/>
    <property type="molecule type" value="Genomic_DNA"/>
</dbReference>
<dbReference type="RefSeq" id="WP_136971564.1">
    <property type="nucleotide sequence ID" value="NZ_JARZHI010000041.1"/>
</dbReference>
<keyword evidence="2" id="KW-0175">Coiled coil</keyword>
<dbReference type="SUPFAM" id="SSF117892">
    <property type="entry name" value="Band 7/SPFH domain"/>
    <property type="match status" value="1"/>
</dbReference>
<dbReference type="Gene3D" id="3.30.479.30">
    <property type="entry name" value="Band 7 domain"/>
    <property type="match status" value="1"/>
</dbReference>
<dbReference type="Proteomes" id="UP001160301">
    <property type="component" value="Unassembled WGS sequence"/>
</dbReference>
<sequence length="377" mass="40877">MATVRPFSTPPPANLIKRIALVAVGLAILAIALSSCVLRVDAGHVGIKVKLAGDERGVDKSPTVQGWVFFNPLTEQIILFPTSVQNIVWTKDPHESNARDSSITFSSQEGVNINADVGLSFHIEPTLAPKLYGRFRKSDLMDLANGYVRNAMRESFNMQASQMPVQEIYGSGKGKLVENVAQRMQEQLGKDGFVIDQLTINGALRLPENVANAINRAMEATQQAIQAENRVRQVRAEAEQAVTQAEGQAKAARARAQGEADAKLITAKAEARSNLILKYSMTPSVLQYRALERWNGRLPVMNGGGAMPMLTFDASKLGKGGDDDEKKLLELLGQEEEMERKEAERAKDAKDEKADPAKAPDGAAPPAPAAPADQPKK</sequence>
<evidence type="ECO:0000313" key="6">
    <source>
        <dbReference type="Proteomes" id="UP001160301"/>
    </source>
</evidence>
<evidence type="ECO:0000256" key="3">
    <source>
        <dbReference type="SAM" id="MobiDB-lite"/>
    </source>
</evidence>
<feature type="coiled-coil region" evidence="2">
    <location>
        <begin position="210"/>
        <end position="255"/>
    </location>
</feature>
<dbReference type="CDD" id="cd03401">
    <property type="entry name" value="SPFH_prohibitin"/>
    <property type="match status" value="1"/>
</dbReference>
<dbReference type="InterPro" id="IPR001107">
    <property type="entry name" value="Band_7"/>
</dbReference>
<name>A0ABT6P1D4_9BACT</name>
<keyword evidence="6" id="KW-1185">Reference proteome</keyword>
<evidence type="ECO:0000313" key="5">
    <source>
        <dbReference type="EMBL" id="MDI1434364.1"/>
    </source>
</evidence>
<reference evidence="5 6" key="1">
    <citation type="submission" date="2023-04" db="EMBL/GenBank/DDBJ databases">
        <title>The genome sequence of Polyangium sorediatum DSM14670.</title>
        <authorList>
            <person name="Zhang X."/>
        </authorList>
    </citation>
    <scope>NUCLEOTIDE SEQUENCE [LARGE SCALE GENOMIC DNA]</scope>
    <source>
        <strain evidence="5 6">DSM 14670</strain>
    </source>
</reference>
<feature type="compositionally biased region" description="Basic and acidic residues" evidence="3">
    <location>
        <begin position="338"/>
        <end position="358"/>
    </location>
</feature>
<feature type="domain" description="Band 7" evidence="4">
    <location>
        <begin position="39"/>
        <end position="237"/>
    </location>
</feature>
<feature type="region of interest" description="Disordered" evidence="3">
    <location>
        <begin position="317"/>
        <end position="377"/>
    </location>
</feature>
<comment type="subcellular location">
    <subcellularLocation>
        <location evidence="1">Membrane</location>
        <topology evidence="1">Single-pass membrane protein</topology>
    </subcellularLocation>
</comment>
<dbReference type="InterPro" id="IPR036013">
    <property type="entry name" value="Band_7/SPFH_dom_sf"/>
</dbReference>
<organism evidence="5 6">
    <name type="scientific">Polyangium sorediatum</name>
    <dbReference type="NCBI Taxonomy" id="889274"/>
    <lineage>
        <taxon>Bacteria</taxon>
        <taxon>Pseudomonadati</taxon>
        <taxon>Myxococcota</taxon>
        <taxon>Polyangia</taxon>
        <taxon>Polyangiales</taxon>
        <taxon>Polyangiaceae</taxon>
        <taxon>Polyangium</taxon>
    </lineage>
</organism>
<dbReference type="PANTHER" id="PTHR42911">
    <property type="entry name" value="MODULATOR OF FTSH PROTEASE HFLC"/>
    <property type="match status" value="1"/>
</dbReference>
<dbReference type="InterPro" id="IPR000163">
    <property type="entry name" value="Prohibitin"/>
</dbReference>
<comment type="caution">
    <text evidence="5">The sequence shown here is derived from an EMBL/GenBank/DDBJ whole genome shotgun (WGS) entry which is preliminary data.</text>
</comment>
<feature type="compositionally biased region" description="Basic and acidic residues" evidence="3">
    <location>
        <begin position="319"/>
        <end position="329"/>
    </location>
</feature>
<evidence type="ECO:0000256" key="1">
    <source>
        <dbReference type="ARBA" id="ARBA00004167"/>
    </source>
</evidence>
<proteinExistence type="predicted"/>